<evidence type="ECO:0000313" key="2">
    <source>
        <dbReference type="EMBL" id="KAJ3836200.1"/>
    </source>
</evidence>
<feature type="region of interest" description="Disordered" evidence="1">
    <location>
        <begin position="232"/>
        <end position="332"/>
    </location>
</feature>
<feature type="compositionally biased region" description="Polar residues" evidence="1">
    <location>
        <begin position="429"/>
        <end position="440"/>
    </location>
</feature>
<feature type="compositionally biased region" description="Basic and acidic residues" evidence="1">
    <location>
        <begin position="59"/>
        <end position="68"/>
    </location>
</feature>
<feature type="region of interest" description="Disordered" evidence="1">
    <location>
        <begin position="88"/>
        <end position="144"/>
    </location>
</feature>
<feature type="compositionally biased region" description="Low complexity" evidence="1">
    <location>
        <begin position="303"/>
        <end position="316"/>
    </location>
</feature>
<dbReference type="EMBL" id="MU806341">
    <property type="protein sequence ID" value="KAJ3836200.1"/>
    <property type="molecule type" value="Genomic_DNA"/>
</dbReference>
<accession>A0AA38P4X2</accession>
<feature type="region of interest" description="Disordered" evidence="1">
    <location>
        <begin position="429"/>
        <end position="453"/>
    </location>
</feature>
<sequence length="500" mass="54817">MSARQSAYAVLASSPSPFPGPPSEPIPPLPVSRSYTDPVKTKPLPPTLPRTSLSSPDLIQRDPPLDPRKARRHCANFGFKREALAIQAPNAFFGQTPQASPSDEETLTSPGLTPPGTFTSTESDVSSFSDLPLDFPQPPPISPVLRRMKSSPLFTLADTSSVPDLSNVARKRWGAVQAIPSKNPAAMRKSGRMVDCLTDLEAELDFTPPFSHSSDSYRGRIDGLAKELQSVFRGNPVPGTLEPPLPPWIDRRESEPAQESPFLLPAASKSSLLLGSKTPNRTDYDKPPQTRSNSTPALCLFPSSSFSSSKDVSGSSTFKEPSSQPTPPRQISKMRSLKFAPECNPSLDRLDVSIQNPKPTKSLFRGRSISMDFNHTKTRPMSMFASNQTTSTSYLTRMGRAPPNGSVVKDDLAPRRDAGLSTPFLHRSVNTSTTSTPLRQQQRRLHHSMMPSPGLKSFIDITPEKPQSKTSIAPRDKVKKLLSRASQVFDWRRKKVDLNP</sequence>
<protein>
    <submittedName>
        <fullName evidence="2">Uncharacterized protein</fullName>
    </submittedName>
</protein>
<proteinExistence type="predicted"/>
<organism evidence="2 3">
    <name type="scientific">Lentinula raphanica</name>
    <dbReference type="NCBI Taxonomy" id="153919"/>
    <lineage>
        <taxon>Eukaryota</taxon>
        <taxon>Fungi</taxon>
        <taxon>Dikarya</taxon>
        <taxon>Basidiomycota</taxon>
        <taxon>Agaricomycotina</taxon>
        <taxon>Agaricomycetes</taxon>
        <taxon>Agaricomycetidae</taxon>
        <taxon>Agaricales</taxon>
        <taxon>Marasmiineae</taxon>
        <taxon>Omphalotaceae</taxon>
        <taxon>Lentinula</taxon>
    </lineage>
</organism>
<dbReference type="Proteomes" id="UP001163846">
    <property type="component" value="Unassembled WGS sequence"/>
</dbReference>
<feature type="compositionally biased region" description="Pro residues" evidence="1">
    <location>
        <begin position="16"/>
        <end position="30"/>
    </location>
</feature>
<feature type="compositionally biased region" description="Low complexity" evidence="1">
    <location>
        <begin position="49"/>
        <end position="58"/>
    </location>
</feature>
<dbReference type="AlphaFoldDB" id="A0AA38P4X2"/>
<feature type="compositionally biased region" description="Low complexity" evidence="1">
    <location>
        <begin position="107"/>
        <end position="121"/>
    </location>
</feature>
<evidence type="ECO:0000313" key="3">
    <source>
        <dbReference type="Proteomes" id="UP001163846"/>
    </source>
</evidence>
<gene>
    <name evidence="2" type="ORF">F5878DRAFT_273717</name>
</gene>
<feature type="region of interest" description="Disordered" evidence="1">
    <location>
        <begin position="1"/>
        <end position="70"/>
    </location>
</feature>
<name>A0AA38P4X2_9AGAR</name>
<feature type="compositionally biased region" description="Low complexity" evidence="1">
    <location>
        <begin position="260"/>
        <end position="277"/>
    </location>
</feature>
<comment type="caution">
    <text evidence="2">The sequence shown here is derived from an EMBL/GenBank/DDBJ whole genome shotgun (WGS) entry which is preliminary data.</text>
</comment>
<evidence type="ECO:0000256" key="1">
    <source>
        <dbReference type="SAM" id="MobiDB-lite"/>
    </source>
</evidence>
<keyword evidence="3" id="KW-1185">Reference proteome</keyword>
<reference evidence="2" key="1">
    <citation type="submission" date="2022-08" db="EMBL/GenBank/DDBJ databases">
        <authorList>
            <consortium name="DOE Joint Genome Institute"/>
            <person name="Min B."/>
            <person name="Riley R."/>
            <person name="Sierra-Patev S."/>
            <person name="Naranjo-Ortiz M."/>
            <person name="Looney B."/>
            <person name="Konkel Z."/>
            <person name="Slot J.C."/>
            <person name="Sakamoto Y."/>
            <person name="Steenwyk J.L."/>
            <person name="Rokas A."/>
            <person name="Carro J."/>
            <person name="Camarero S."/>
            <person name="Ferreira P."/>
            <person name="Molpeceres G."/>
            <person name="Ruiz-Duenas F.J."/>
            <person name="Serrano A."/>
            <person name="Henrissat B."/>
            <person name="Drula E."/>
            <person name="Hughes K.W."/>
            <person name="Mata J.L."/>
            <person name="Ishikawa N.K."/>
            <person name="Vargas-Isla R."/>
            <person name="Ushijima S."/>
            <person name="Smith C.A."/>
            <person name="Ahrendt S."/>
            <person name="Andreopoulos W."/>
            <person name="He G."/>
            <person name="Labutti K."/>
            <person name="Lipzen A."/>
            <person name="Ng V."/>
            <person name="Sandor L."/>
            <person name="Barry K."/>
            <person name="Martinez A.T."/>
            <person name="Xiao Y."/>
            <person name="Gibbons J.G."/>
            <person name="Terashima K."/>
            <person name="Hibbett D.S."/>
            <person name="Grigoriev I.V."/>
        </authorList>
    </citation>
    <scope>NUCLEOTIDE SEQUENCE</scope>
    <source>
        <strain evidence="2">TFB9207</strain>
    </source>
</reference>